<dbReference type="EMBL" id="JAMQGM010000028">
    <property type="protein sequence ID" value="MCM2578358.1"/>
    <property type="molecule type" value="Genomic_DNA"/>
</dbReference>
<evidence type="ECO:0000256" key="2">
    <source>
        <dbReference type="SAM" id="Phobius"/>
    </source>
</evidence>
<protein>
    <submittedName>
        <fullName evidence="3">Uncharacterized protein</fullName>
    </submittedName>
</protein>
<feature type="region of interest" description="Disordered" evidence="1">
    <location>
        <begin position="44"/>
        <end position="72"/>
    </location>
</feature>
<evidence type="ECO:0000313" key="4">
    <source>
        <dbReference type="Proteomes" id="UP001167160"/>
    </source>
</evidence>
<gene>
    <name evidence="3" type="ORF">M1E25_13490</name>
</gene>
<comment type="caution">
    <text evidence="3">The sequence shown here is derived from an EMBL/GenBank/DDBJ whole genome shotgun (WGS) entry which is preliminary data.</text>
</comment>
<evidence type="ECO:0000313" key="3">
    <source>
        <dbReference type="EMBL" id="MCM2578358.1"/>
    </source>
</evidence>
<organism evidence="3 4">
    <name type="scientific">Streptomyces meridianus</name>
    <dbReference type="NCBI Taxonomy" id="2938945"/>
    <lineage>
        <taxon>Bacteria</taxon>
        <taxon>Bacillati</taxon>
        <taxon>Actinomycetota</taxon>
        <taxon>Actinomycetes</taxon>
        <taxon>Kitasatosporales</taxon>
        <taxon>Streptomycetaceae</taxon>
        <taxon>Streptomyces</taxon>
    </lineage>
</organism>
<proteinExistence type="predicted"/>
<keyword evidence="2" id="KW-0472">Membrane</keyword>
<sequence>MNTPLGAFLDFAVVTGIALVVLLPPVVGALREHRVTRQIRRAERRCDTNGTPRASGPAPDVACEPGSRPNAGAGAVTRVQSVQLCGG</sequence>
<keyword evidence="4" id="KW-1185">Reference proteome</keyword>
<evidence type="ECO:0000256" key="1">
    <source>
        <dbReference type="SAM" id="MobiDB-lite"/>
    </source>
</evidence>
<feature type="transmembrane region" description="Helical" evidence="2">
    <location>
        <begin position="6"/>
        <end position="30"/>
    </location>
</feature>
<keyword evidence="2" id="KW-1133">Transmembrane helix</keyword>
<keyword evidence="2" id="KW-0812">Transmembrane</keyword>
<accession>A0ABT0X8V3</accession>
<reference evidence="3" key="1">
    <citation type="journal article" date="2023" name="Int. J. Syst. Evol. Microbiol.">
        <title>Streptomyces meridianus sp. nov. isolated from brackish water of the Tagus estuary in Alcochete, Portugal.</title>
        <authorList>
            <person name="Santos J.D.N."/>
            <person name="Klimek D."/>
            <person name="Calusinska M."/>
            <person name="Lobo Da Cunha A."/>
            <person name="Catita J."/>
            <person name="Goncalves H."/>
            <person name="Gonzalez I."/>
            <person name="Reyes F."/>
            <person name="Lage O.M."/>
        </authorList>
    </citation>
    <scope>NUCLEOTIDE SEQUENCE</scope>
    <source>
        <strain evidence="3">MTZ3.1</strain>
    </source>
</reference>
<dbReference type="RefSeq" id="WP_251414781.1">
    <property type="nucleotide sequence ID" value="NZ_JAMQGM010000028.1"/>
</dbReference>
<dbReference type="Proteomes" id="UP001167160">
    <property type="component" value="Unassembled WGS sequence"/>
</dbReference>
<name>A0ABT0X8V3_9ACTN</name>